<dbReference type="InterPro" id="IPR048927">
    <property type="entry name" value="AvrRps4-like_C"/>
</dbReference>
<dbReference type="AlphaFoldDB" id="Q5QA87"/>
<name>Q5QA87_XANEU</name>
<proteinExistence type="predicted"/>
<feature type="compositionally biased region" description="Polar residues" evidence="2">
    <location>
        <begin position="88"/>
        <end position="99"/>
    </location>
</feature>
<dbReference type="Gene3D" id="1.20.58.90">
    <property type="match status" value="1"/>
</dbReference>
<feature type="coiled-coil region" evidence="1">
    <location>
        <begin position="154"/>
        <end position="207"/>
    </location>
</feature>
<protein>
    <submittedName>
        <fullName evidence="3">XopO</fullName>
    </submittedName>
</protein>
<keyword evidence="1" id="KW-0175">Coiled coil</keyword>
<gene>
    <name evidence="3" type="primary">xopO</name>
</gene>
<evidence type="ECO:0000256" key="2">
    <source>
        <dbReference type="SAM" id="MobiDB-lite"/>
    </source>
</evidence>
<evidence type="ECO:0000256" key="1">
    <source>
        <dbReference type="SAM" id="Coils"/>
    </source>
</evidence>
<evidence type="ECO:0000313" key="3">
    <source>
        <dbReference type="EMBL" id="AAV74207.1"/>
    </source>
</evidence>
<organism evidence="3">
    <name type="scientific">Xanthomonas euvesicatoria</name>
    <dbReference type="NCBI Taxonomy" id="456327"/>
    <lineage>
        <taxon>Bacteria</taxon>
        <taxon>Pseudomonadati</taxon>
        <taxon>Pseudomonadota</taxon>
        <taxon>Gammaproteobacteria</taxon>
        <taxon>Lysobacterales</taxon>
        <taxon>Lysobacteraceae</taxon>
        <taxon>Xanthomonas</taxon>
    </lineage>
</organism>
<accession>Q5QA87</accession>
<dbReference type="CDD" id="cd21837">
    <property type="entry name" value="AvrRps4-like"/>
    <property type="match status" value="1"/>
</dbReference>
<feature type="compositionally biased region" description="Basic and acidic residues" evidence="2">
    <location>
        <begin position="64"/>
        <end position="84"/>
    </location>
</feature>
<dbReference type="EMBL" id="AY756269">
    <property type="protein sequence ID" value="AAV74207.1"/>
    <property type="molecule type" value="Genomic_DNA"/>
</dbReference>
<feature type="region of interest" description="Disordered" evidence="2">
    <location>
        <begin position="1"/>
        <end position="99"/>
    </location>
</feature>
<reference evidence="3" key="1">
    <citation type="journal article" date="2004" name="Proc. Natl. Acad. Sci. U.S.A.">
        <title>A genetic screen to isolate type III effectors translocated into pepper cells during Xanthomonas infection.</title>
        <authorList>
            <person name="Roden J.A."/>
            <person name="Belt B."/>
            <person name="Ross J.B."/>
            <person name="Tachibana T."/>
            <person name="Vargas J."/>
            <person name="Mudgett M.B."/>
        </authorList>
    </citation>
    <scope>NUCLEOTIDE SEQUENCE</scope>
</reference>
<sequence length="220" mass="24217">MLDQSMEKFMINTSVKAINSHHTHSSSSEEPKRQSRQADAGADPTRIHPALEGLPSIRQGMQATRRDATKTSSLEHSRRTEAFKAQRQAISMQPGPSNNPHLTALDKLQERDFEPALGGVKIPLTLNSLPGGGKRVQVAGTSSRDVHVVPAGIRSELQEAITDKQLLIQTLRQDLQEARNQGNPALIAQNERLLEQANADLRSLLGQVAVYGEESRRINR</sequence>
<dbReference type="InterPro" id="IPR048928">
    <property type="entry name" value="AvrRps4"/>
</dbReference>
<dbReference type="NCBIfam" id="NF041353">
    <property type="entry name" value="XopO"/>
    <property type="match status" value="1"/>
</dbReference>